<dbReference type="Proteomes" id="UP000000314">
    <property type="component" value="Chromosome 1"/>
</dbReference>
<dbReference type="EMBL" id="FN392319">
    <property type="protein sequence ID" value="CAY67702.1"/>
    <property type="molecule type" value="Genomic_DNA"/>
</dbReference>
<dbReference type="GO" id="GO:0004222">
    <property type="term" value="F:metalloendopeptidase activity"/>
    <property type="evidence" value="ECO:0007669"/>
    <property type="project" value="EnsemblFungi"/>
</dbReference>
<evidence type="ECO:0000256" key="4">
    <source>
        <dbReference type="ARBA" id="ARBA00022801"/>
    </source>
</evidence>
<keyword evidence="2 7" id="KW-0645">Protease</keyword>
<dbReference type="PANTHER" id="PTHR11804">
    <property type="entry name" value="PROTEASE M3 THIMET OLIGOPEPTIDASE-RELATED"/>
    <property type="match status" value="1"/>
</dbReference>
<dbReference type="SUPFAM" id="SSF55486">
    <property type="entry name" value="Metalloproteases ('zincins'), catalytic domain"/>
    <property type="match status" value="1"/>
</dbReference>
<dbReference type="STRING" id="644223.C4QWS9"/>
<comment type="cofactor">
    <cofactor evidence="7">
        <name>Zn(2+)</name>
        <dbReference type="ChEBI" id="CHEBI:29105"/>
    </cofactor>
    <text evidence="7">Binds 1 zinc ion.</text>
</comment>
<dbReference type="InterPro" id="IPR024079">
    <property type="entry name" value="MetalloPept_cat_dom_sf"/>
</dbReference>
<dbReference type="InterPro" id="IPR024077">
    <property type="entry name" value="Neurolysin/TOP_dom2"/>
</dbReference>
<dbReference type="InParanoid" id="C4QWS9"/>
<dbReference type="OrthoDB" id="534666at2759"/>
<evidence type="ECO:0000256" key="3">
    <source>
        <dbReference type="ARBA" id="ARBA00022723"/>
    </source>
</evidence>
<protein>
    <submittedName>
        <fullName evidence="9">Zinc metalloendopeptidase, found in the cytoplasm and intermembrane space of mitochondria</fullName>
    </submittedName>
</protein>
<keyword evidence="4 7" id="KW-0378">Hydrolase</keyword>
<dbReference type="AlphaFoldDB" id="C4QWS9"/>
<feature type="domain" description="Peptidase M3A/M3B catalytic" evidence="8">
    <location>
        <begin position="266"/>
        <end position="719"/>
    </location>
</feature>
<dbReference type="GO" id="GO:0006518">
    <property type="term" value="P:peptide metabolic process"/>
    <property type="evidence" value="ECO:0007669"/>
    <property type="project" value="TreeGrafter"/>
</dbReference>
<dbReference type="InterPro" id="IPR001567">
    <property type="entry name" value="Pept_M3A_M3B_dom"/>
</dbReference>
<name>C4QWS9_KOMPG</name>
<dbReference type="GO" id="GO:0046872">
    <property type="term" value="F:metal ion binding"/>
    <property type="evidence" value="ECO:0007669"/>
    <property type="project" value="UniProtKB-UniRule"/>
</dbReference>
<evidence type="ECO:0000259" key="8">
    <source>
        <dbReference type="Pfam" id="PF01432"/>
    </source>
</evidence>
<evidence type="ECO:0000256" key="5">
    <source>
        <dbReference type="ARBA" id="ARBA00022833"/>
    </source>
</evidence>
<evidence type="ECO:0000256" key="1">
    <source>
        <dbReference type="ARBA" id="ARBA00006040"/>
    </source>
</evidence>
<reference evidence="9 10" key="1">
    <citation type="journal article" date="2009" name="Nat. Biotechnol.">
        <title>Genome sequence of the recombinant protein production host Pichia pastoris.</title>
        <authorList>
            <person name="De Schutter K."/>
            <person name="Lin Y.C."/>
            <person name="Tiels P."/>
            <person name="Van Hecke A."/>
            <person name="Glinka S."/>
            <person name="Weber-Lehmann J."/>
            <person name="Rouze P."/>
            <person name="Van de Peer Y."/>
            <person name="Callewaert N."/>
        </authorList>
    </citation>
    <scope>NUCLEOTIDE SEQUENCE [LARGE SCALE GENOMIC DNA]</scope>
    <source>
        <strain evidence="10">GS115 / ATCC 20864</strain>
    </source>
</reference>
<keyword evidence="3 7" id="KW-0479">Metal-binding</keyword>
<dbReference type="Pfam" id="PF01432">
    <property type="entry name" value="Peptidase_M3"/>
    <property type="match status" value="1"/>
</dbReference>
<dbReference type="eggNOG" id="KOG2089">
    <property type="taxonomic scope" value="Eukaryota"/>
</dbReference>
<keyword evidence="6 7" id="KW-0482">Metalloprotease</keyword>
<dbReference type="GO" id="GO:0006508">
    <property type="term" value="P:proteolysis"/>
    <property type="evidence" value="ECO:0007669"/>
    <property type="project" value="UniProtKB-KW"/>
</dbReference>
<evidence type="ECO:0000256" key="2">
    <source>
        <dbReference type="ARBA" id="ARBA00022670"/>
    </source>
</evidence>
<dbReference type="KEGG" id="ppa:PAS_chr1-1_0327"/>
<dbReference type="GeneID" id="8196592"/>
<gene>
    <name evidence="9" type="ordered locus">PAS_chr1-1_0327</name>
</gene>
<evidence type="ECO:0000256" key="6">
    <source>
        <dbReference type="ARBA" id="ARBA00023049"/>
    </source>
</evidence>
<dbReference type="SMR" id="C4QWS9"/>
<dbReference type="GO" id="GO:0000324">
    <property type="term" value="C:fungal-type vacuole"/>
    <property type="evidence" value="ECO:0007669"/>
    <property type="project" value="EnsemblFungi"/>
</dbReference>
<dbReference type="InterPro" id="IPR045090">
    <property type="entry name" value="Pept_M3A_M3B"/>
</dbReference>
<dbReference type="OMA" id="KNFQSAM"/>
<dbReference type="FunCoup" id="C4QWS9">
    <property type="interactions" value="747"/>
</dbReference>
<dbReference type="GO" id="GO:0005794">
    <property type="term" value="C:Golgi apparatus"/>
    <property type="evidence" value="ECO:0007669"/>
    <property type="project" value="EnsemblFungi"/>
</dbReference>
<proteinExistence type="inferred from homology"/>
<evidence type="ECO:0000256" key="7">
    <source>
        <dbReference type="RuleBase" id="RU003435"/>
    </source>
</evidence>
<keyword evidence="5 7" id="KW-0862">Zinc</keyword>
<accession>C4QWS9</accession>
<keyword evidence="10" id="KW-1185">Reference proteome</keyword>
<evidence type="ECO:0000313" key="9">
    <source>
        <dbReference type="EMBL" id="CAY67702.1"/>
    </source>
</evidence>
<comment type="similarity">
    <text evidence="1 7">Belongs to the peptidase M3 family.</text>
</comment>
<dbReference type="Gene3D" id="1.20.1050.40">
    <property type="entry name" value="Endopeptidase. Chain P, domain 1"/>
    <property type="match status" value="1"/>
</dbReference>
<dbReference type="Gene3D" id="1.10.1370.10">
    <property type="entry name" value="Neurolysin, domain 3"/>
    <property type="match status" value="1"/>
</dbReference>
<evidence type="ECO:0000313" key="10">
    <source>
        <dbReference type="Proteomes" id="UP000000314"/>
    </source>
</evidence>
<dbReference type="FunFam" id="3.40.390.10:FF:000006">
    <property type="entry name" value="Thimet oligopeptidase 1"/>
    <property type="match status" value="1"/>
</dbReference>
<dbReference type="MEROPS" id="M03.003"/>
<dbReference type="HOGENOM" id="CLU_001805_1_1_1"/>
<sequence>MKHLAVHKYKVGAIAAGLVVSYKIFAYRAASSSSSNVINLTNMAKTPITLKPPQAPLRWDHTPEQILAETDKYISTSQEVDDWVANSFATANVDTIKKIAAAENEQYLPLCQLSFYQHISDNQDVRNASTVSEEKIDKFSIESNLREDVFKTVNKVFKQVQEDSELQKTLDPEFRRLLEKLNLGYVRSGLDLSQEKRDQVKSLKQELSTISIKFNKNLGEETEHIWFTTEELKGVPESVVEQFETKNENDVTYHKMTYKYPDLFPVLKYAVNPATRQRAFVGDQNKIPENSGLLVKAVNLRNELAKVLGYDTYADYILEVKMAKNSKNVFEFLDDVREKLRPLGEKELQRMLTLKANDPNAVDKENYYVWDHRYYDNKLLESEYKVDEQKLAEYFPMESTIEKMLAIYEHLFNLQFQQVDDSEKQVWHPDVKQFSVWKIDNPDSPEFVGWIYFDLHPREGKYGHAANFGIGPSYIKEDGSKNYPVTALVCNFSKPSKDKPSLLKHNEVTTFFHELGHGIHDLIGQTRYARFHGTSVARDFVECPSQILEYWTWTRDQLKSLSQHYKTGEALSDELIDSLVKSKHVNGAIFNLRQLHFGLFDMKLHTAKEPESLDVTRLWNELREEVALVKNGDQITKGYGSFGHLMGGYAAGYYGYLYSQVFASDIYYTFFKADPMSTAQGIKYRDIILARGGSREELDNLKELLGREPTSDAFMTELGVENGASKL</sequence>
<dbReference type="PANTHER" id="PTHR11804:SF84">
    <property type="entry name" value="SACCHAROLYSIN"/>
    <property type="match status" value="1"/>
</dbReference>
<dbReference type="GO" id="GO:0005758">
    <property type="term" value="C:mitochondrial intermembrane space"/>
    <property type="evidence" value="ECO:0007669"/>
    <property type="project" value="EnsemblFungi"/>
</dbReference>
<dbReference type="CDD" id="cd06455">
    <property type="entry name" value="M3A_TOP"/>
    <property type="match status" value="1"/>
</dbReference>
<dbReference type="InterPro" id="IPR024080">
    <property type="entry name" value="Neurolysin/TOP_N"/>
</dbReference>
<dbReference type="Gene3D" id="3.40.390.10">
    <property type="entry name" value="Collagenase (Catalytic Domain)"/>
    <property type="match status" value="1"/>
</dbReference>
<organism evidence="9 10">
    <name type="scientific">Komagataella phaffii (strain GS115 / ATCC 20864)</name>
    <name type="common">Yeast</name>
    <name type="synonym">Pichia pastoris</name>
    <dbReference type="NCBI Taxonomy" id="644223"/>
    <lineage>
        <taxon>Eukaryota</taxon>
        <taxon>Fungi</taxon>
        <taxon>Dikarya</taxon>
        <taxon>Ascomycota</taxon>
        <taxon>Saccharomycotina</taxon>
        <taxon>Pichiomycetes</taxon>
        <taxon>Pichiales</taxon>
        <taxon>Pichiaceae</taxon>
        <taxon>Komagataella</taxon>
    </lineage>
</organism>
<dbReference type="RefSeq" id="XP_002489983.1">
    <property type="nucleotide sequence ID" value="XM_002489938.1"/>
</dbReference>